<dbReference type="GO" id="GO:0004190">
    <property type="term" value="F:aspartic-type endopeptidase activity"/>
    <property type="evidence" value="ECO:0007669"/>
    <property type="project" value="InterPro"/>
</dbReference>
<dbReference type="Gene3D" id="3.30.70.270">
    <property type="match status" value="1"/>
</dbReference>
<dbReference type="InterPro" id="IPR001969">
    <property type="entry name" value="Aspartic_peptidase_AS"/>
</dbReference>
<dbReference type="InterPro" id="IPR043128">
    <property type="entry name" value="Rev_trsase/Diguanyl_cyclase"/>
</dbReference>
<dbReference type="PANTHER" id="PTHR33064:SF37">
    <property type="entry name" value="RIBONUCLEASE H"/>
    <property type="match status" value="1"/>
</dbReference>
<dbReference type="InterPro" id="IPR021109">
    <property type="entry name" value="Peptidase_aspartic_dom_sf"/>
</dbReference>
<dbReference type="PROSITE" id="PS00141">
    <property type="entry name" value="ASP_PROTEASE"/>
    <property type="match status" value="1"/>
</dbReference>
<keyword evidence="5" id="KW-1185">Reference proteome</keyword>
<organism evidence="4 5">
    <name type="scientific">Phytophthora fragariaefolia</name>
    <dbReference type="NCBI Taxonomy" id="1490495"/>
    <lineage>
        <taxon>Eukaryota</taxon>
        <taxon>Sar</taxon>
        <taxon>Stramenopiles</taxon>
        <taxon>Oomycota</taxon>
        <taxon>Peronosporomycetes</taxon>
        <taxon>Peronosporales</taxon>
        <taxon>Peronosporaceae</taxon>
        <taxon>Phytophthora</taxon>
    </lineage>
</organism>
<proteinExistence type="predicted"/>
<accession>A0A9W7D3N6</accession>
<evidence type="ECO:0000313" key="5">
    <source>
        <dbReference type="Proteomes" id="UP001165121"/>
    </source>
</evidence>
<dbReference type="Gene3D" id="2.40.70.10">
    <property type="entry name" value="Acid Proteases"/>
    <property type="match status" value="1"/>
</dbReference>
<protein>
    <submittedName>
        <fullName evidence="4">Unnamed protein product</fullName>
    </submittedName>
</protein>
<dbReference type="Pfam" id="PF00078">
    <property type="entry name" value="RVT_1"/>
    <property type="match status" value="1"/>
</dbReference>
<dbReference type="OrthoDB" id="115784at2759"/>
<dbReference type="Proteomes" id="UP001165121">
    <property type="component" value="Unassembled WGS sequence"/>
</dbReference>
<feature type="region of interest" description="Disordered" evidence="2">
    <location>
        <begin position="143"/>
        <end position="178"/>
    </location>
</feature>
<dbReference type="InterPro" id="IPR000477">
    <property type="entry name" value="RT_dom"/>
</dbReference>
<feature type="compositionally biased region" description="Polar residues" evidence="2">
    <location>
        <begin position="143"/>
        <end position="159"/>
    </location>
</feature>
<evidence type="ECO:0000259" key="3">
    <source>
        <dbReference type="PROSITE" id="PS50175"/>
    </source>
</evidence>
<reference evidence="4" key="1">
    <citation type="submission" date="2023-04" db="EMBL/GenBank/DDBJ databases">
        <title>Phytophthora fragariaefolia NBRC 109709.</title>
        <authorList>
            <person name="Ichikawa N."/>
            <person name="Sato H."/>
            <person name="Tonouchi N."/>
        </authorList>
    </citation>
    <scope>NUCLEOTIDE SEQUENCE</scope>
    <source>
        <strain evidence="4">NBRC 109709</strain>
    </source>
</reference>
<feature type="domain" description="Peptidase A2" evidence="3">
    <location>
        <begin position="340"/>
        <end position="379"/>
    </location>
</feature>
<dbReference type="PANTHER" id="PTHR33064">
    <property type="entry name" value="POL PROTEIN"/>
    <property type="match status" value="1"/>
</dbReference>
<dbReference type="GO" id="GO:0006508">
    <property type="term" value="P:proteolysis"/>
    <property type="evidence" value="ECO:0007669"/>
    <property type="project" value="InterPro"/>
</dbReference>
<evidence type="ECO:0000313" key="4">
    <source>
        <dbReference type="EMBL" id="GMF49822.1"/>
    </source>
</evidence>
<dbReference type="CDD" id="cd01647">
    <property type="entry name" value="RT_LTR"/>
    <property type="match status" value="1"/>
</dbReference>
<dbReference type="PROSITE" id="PS50175">
    <property type="entry name" value="ASP_PROT_RETROV"/>
    <property type="match status" value="1"/>
</dbReference>
<dbReference type="EMBL" id="BSXT01002598">
    <property type="protein sequence ID" value="GMF49822.1"/>
    <property type="molecule type" value="Genomic_DNA"/>
</dbReference>
<evidence type="ECO:0000256" key="2">
    <source>
        <dbReference type="SAM" id="MobiDB-lite"/>
    </source>
</evidence>
<feature type="compositionally biased region" description="Basic and acidic residues" evidence="2">
    <location>
        <begin position="1"/>
        <end position="15"/>
    </location>
</feature>
<dbReference type="Pfam" id="PF13650">
    <property type="entry name" value="Asp_protease_2"/>
    <property type="match status" value="1"/>
</dbReference>
<dbReference type="Gene3D" id="3.10.10.10">
    <property type="entry name" value="HIV Type 1 Reverse Transcriptase, subunit A, domain 1"/>
    <property type="match status" value="1"/>
</dbReference>
<feature type="region of interest" description="Disordered" evidence="2">
    <location>
        <begin position="1"/>
        <end position="25"/>
    </location>
</feature>
<dbReference type="CDD" id="cd00303">
    <property type="entry name" value="retropepsin_like"/>
    <property type="match status" value="1"/>
</dbReference>
<dbReference type="SUPFAM" id="SSF56672">
    <property type="entry name" value="DNA/RNA polymerases"/>
    <property type="match status" value="1"/>
</dbReference>
<dbReference type="SUPFAM" id="SSF50630">
    <property type="entry name" value="Acid proteases"/>
    <property type="match status" value="1"/>
</dbReference>
<feature type="region of interest" description="Disordered" evidence="2">
    <location>
        <begin position="39"/>
        <end position="67"/>
    </location>
</feature>
<dbReference type="InterPro" id="IPR051320">
    <property type="entry name" value="Viral_Replic_Matur_Polypro"/>
</dbReference>
<gene>
    <name evidence="4" type="ORF">Pfra01_001974800</name>
</gene>
<comment type="caution">
    <text evidence="4">The sequence shown here is derived from an EMBL/GenBank/DDBJ whole genome shotgun (WGS) entry which is preliminary data.</text>
</comment>
<dbReference type="InterPro" id="IPR043502">
    <property type="entry name" value="DNA/RNA_pol_sf"/>
</dbReference>
<keyword evidence="1" id="KW-0378">Hydrolase</keyword>
<dbReference type="InterPro" id="IPR001995">
    <property type="entry name" value="Peptidase_A2_cat"/>
</dbReference>
<sequence length="907" mass="101309">MCSEQQKDLYYEDSHMQTPNTLKGRNDRYAEFYDAADEAKLGRDDSDEGRDNRESAEDSAKDGIRRLSLDDAERDRDHYLEVCSHASLDKIAEFEGKRYRSDDSLQWLRRFIYEMEGDKNAPGLVVRTLLAWSSARPQVSSTVQWNSANQPVDTTSRANRFTDRRDNYGRRGDSRERPQYGRVHRVATRGTQCTSVASAANFVSKRPPGPLRAEQFKLGGPPIVTGLDEGGLPQSAEPGAEAKYIFAYVGKAGRPERVWMDGNDGTKMDGIDGELGYAKEESRAMISNAGATRLRKGAMGMAKRIKLLSGERLGCWSAQKFDRRVRMRALVMGAVNDQRTKILLDTGANISAINATFARKLRLKRQASRDVQIGVQGIGKDKVGTSTRAWVKITLGWEVSYEFEVWVMDHHAGVDLILGTDFMIPAGIRLDLYNSLAKLPDEVVVPLIKSLNSADDPKGGLQITGGPAETICLPGRATAEFRARRKQPVESTHELWGLDGPVVSLTRDEAGSSRVLASAVNSTESATNDLVAPRVEKWGNPPDRGRQTGEISVSDDKLDVDPEKNLHLRYLLAAELDNDKRGEGEPGRHDDVYERVPNSLALEDYAHELAFLPDLTDVRPTQLDYSADNVVCSAHSAEQTTRLLRVLQSHEQIMISSGNALPPPAYGVVCDIDVQGHPPIQQRARRVPLKHLKKRYEQLKALLKAGLIPFSNSPWASPIVIVLKKNGVDIRLCIDYKLVNAITLMEYAIPLVDDLLTELDAYLWFCSLDAASGLWAVMMTRRARRVSAFVCALGHFKWLRMPLGLNNAPMIYHRLIDNALWGYVQPKGGWEAFAERIRRVEIEAEAQRVRFSTYAEFEPTRLTKFDADRRALAESDPTGFPRSTQLLRTVHSESGRVWGHPLSDKEG</sequence>
<dbReference type="AlphaFoldDB" id="A0A9W7D3N6"/>
<feature type="compositionally biased region" description="Basic and acidic residues" evidence="2">
    <location>
        <begin position="160"/>
        <end position="178"/>
    </location>
</feature>
<evidence type="ECO:0000256" key="1">
    <source>
        <dbReference type="ARBA" id="ARBA00022801"/>
    </source>
</evidence>
<name>A0A9W7D3N6_9STRA</name>